<proteinExistence type="predicted"/>
<dbReference type="Proteomes" id="UP000595942">
    <property type="component" value="Chromosome"/>
</dbReference>
<dbReference type="EMBL" id="CP068073">
    <property type="protein sequence ID" value="QQS82132.1"/>
    <property type="molecule type" value="Genomic_DNA"/>
</dbReference>
<reference evidence="2 3" key="1">
    <citation type="submission" date="2021-01" db="EMBL/GenBank/DDBJ databases">
        <title>FDA dAtabase for Regulatory Grade micrObial Sequences (FDA-ARGOS): Supporting development and validation of Infectious Disease Dx tests.</title>
        <authorList>
            <person name="Sproer C."/>
            <person name="Gronow S."/>
            <person name="Severitt S."/>
            <person name="Schroder I."/>
            <person name="Tallon L."/>
            <person name="Sadzewicz L."/>
            <person name="Zhao X."/>
            <person name="Boylan J."/>
            <person name="Ott S."/>
            <person name="Bowen H."/>
            <person name="Vavikolanu K."/>
            <person name="Mehta A."/>
            <person name="Aluvathingal J."/>
            <person name="Nadendla S."/>
            <person name="Lowell S."/>
            <person name="Myers T."/>
            <person name="Yan Y."/>
            <person name="Sichtig H."/>
        </authorList>
    </citation>
    <scope>NUCLEOTIDE SEQUENCE [LARGE SCALE GENOMIC DNA]</scope>
    <source>
        <strain evidence="2 3">FDAARGOS_1148</strain>
    </source>
</reference>
<dbReference type="AlphaFoldDB" id="A0AB37H0M5"/>
<dbReference type="KEGG" id="scv:A4G25_09085"/>
<dbReference type="GeneID" id="93725504"/>
<keyword evidence="3" id="KW-1185">Reference proteome</keyword>
<gene>
    <name evidence="2" type="ORF">I6J05_09425</name>
</gene>
<accession>A0AB37H0M5</accession>
<name>A0AB37H0M5_9STAP</name>
<feature type="transmembrane region" description="Helical" evidence="1">
    <location>
        <begin position="6"/>
        <end position="23"/>
    </location>
</feature>
<evidence type="ECO:0000256" key="1">
    <source>
        <dbReference type="SAM" id="Phobius"/>
    </source>
</evidence>
<dbReference type="RefSeq" id="WP_047130928.1">
    <property type="nucleotide sequence ID" value="NZ_CP015114.1"/>
</dbReference>
<organism evidence="2 3">
    <name type="scientific">Staphylococcus condimenti</name>
    <dbReference type="NCBI Taxonomy" id="70255"/>
    <lineage>
        <taxon>Bacteria</taxon>
        <taxon>Bacillati</taxon>
        <taxon>Bacillota</taxon>
        <taxon>Bacilli</taxon>
        <taxon>Bacillales</taxon>
        <taxon>Staphylococcaceae</taxon>
        <taxon>Staphylococcus</taxon>
    </lineage>
</organism>
<evidence type="ECO:0000313" key="3">
    <source>
        <dbReference type="Proteomes" id="UP000595942"/>
    </source>
</evidence>
<evidence type="ECO:0000313" key="2">
    <source>
        <dbReference type="EMBL" id="QQS82132.1"/>
    </source>
</evidence>
<feature type="transmembrane region" description="Helical" evidence="1">
    <location>
        <begin position="35"/>
        <end position="58"/>
    </location>
</feature>
<keyword evidence="1" id="KW-0472">Membrane</keyword>
<protein>
    <submittedName>
        <fullName evidence="2">Uncharacterized protein</fullName>
    </submittedName>
</protein>
<keyword evidence="1" id="KW-1133">Transmembrane helix</keyword>
<sequence>MDMTTIVFALIILVSFLLTNMISNRFIKYKDSTGLFLLTRVGIFIGIYLVLFGIYYLLFLT</sequence>
<keyword evidence="1" id="KW-0812">Transmembrane</keyword>